<dbReference type="Pfam" id="PF16191">
    <property type="entry name" value="E1_4HB"/>
    <property type="match status" value="1"/>
</dbReference>
<dbReference type="Gene3D" id="3.40.50.12550">
    <property type="entry name" value="Ubiquitin-activating enzyme E1, inactive adenylation domain, subdomain 2"/>
    <property type="match status" value="1"/>
</dbReference>
<comment type="caution">
    <text evidence="2">The sequence shown here is derived from an EMBL/GenBank/DDBJ whole genome shotgun (WGS) entry which is preliminary data.</text>
</comment>
<gene>
    <name evidence="2" type="ORF">C2S53_017802</name>
</gene>
<dbReference type="InterPro" id="IPR035985">
    <property type="entry name" value="Ubiquitin-activating_enz"/>
</dbReference>
<dbReference type="InterPro" id="IPR032420">
    <property type="entry name" value="E1_4HB"/>
</dbReference>
<evidence type="ECO:0000259" key="1">
    <source>
        <dbReference type="Pfam" id="PF16191"/>
    </source>
</evidence>
<sequence>MAKVLIHGLDGLGAEIAKNLVLTAGVRYTLTLSDVTLVWNFKVLGEALGEFDNLKVLDETKSDETPLLHLAFQALHRFLMLFDRYPHAGSKEDTERFIALVKKMNNEIGSRFERIDVKLLTKFAYGAEAILSPMSLIFSGLVGKQVLKAL</sequence>
<accession>A0AAD4J405</accession>
<evidence type="ECO:0000313" key="2">
    <source>
        <dbReference type="EMBL" id="KAH6826724.1"/>
    </source>
</evidence>
<dbReference type="GO" id="GO:0008641">
    <property type="term" value="F:ubiquitin-like modifier activating enzyme activity"/>
    <property type="evidence" value="ECO:0007669"/>
    <property type="project" value="InterPro"/>
</dbReference>
<dbReference type="SUPFAM" id="SSF69572">
    <property type="entry name" value="Activating enzymes of the ubiquitin-like proteins"/>
    <property type="match status" value="1"/>
</dbReference>
<keyword evidence="3" id="KW-1185">Reference proteome</keyword>
<dbReference type="AlphaFoldDB" id="A0AAD4J405"/>
<dbReference type="Proteomes" id="UP001190926">
    <property type="component" value="Unassembled WGS sequence"/>
</dbReference>
<evidence type="ECO:0000313" key="3">
    <source>
        <dbReference type="Proteomes" id="UP001190926"/>
    </source>
</evidence>
<name>A0AAD4J405_PERFH</name>
<proteinExistence type="predicted"/>
<reference evidence="2 3" key="1">
    <citation type="journal article" date="2021" name="Nat. Commun.">
        <title>Incipient diploidization of the medicinal plant Perilla within 10,000 years.</title>
        <authorList>
            <person name="Zhang Y."/>
            <person name="Shen Q."/>
            <person name="Leng L."/>
            <person name="Zhang D."/>
            <person name="Chen S."/>
            <person name="Shi Y."/>
            <person name="Ning Z."/>
            <person name="Chen S."/>
        </authorList>
    </citation>
    <scope>NUCLEOTIDE SEQUENCE [LARGE SCALE GENOMIC DNA]</scope>
    <source>
        <strain evidence="3">cv. PC099</strain>
    </source>
</reference>
<feature type="domain" description="Ubiquitin-activating enzyme E1 four-helix bundle" evidence="1">
    <location>
        <begin position="39"/>
        <end position="105"/>
    </location>
</feature>
<protein>
    <recommendedName>
        <fullName evidence="1">Ubiquitin-activating enzyme E1 four-helix bundle domain-containing protein</fullName>
    </recommendedName>
</protein>
<organism evidence="2 3">
    <name type="scientific">Perilla frutescens var. hirtella</name>
    <name type="common">Perilla citriodora</name>
    <name type="synonym">Perilla setoyensis</name>
    <dbReference type="NCBI Taxonomy" id="608512"/>
    <lineage>
        <taxon>Eukaryota</taxon>
        <taxon>Viridiplantae</taxon>
        <taxon>Streptophyta</taxon>
        <taxon>Embryophyta</taxon>
        <taxon>Tracheophyta</taxon>
        <taxon>Spermatophyta</taxon>
        <taxon>Magnoliopsida</taxon>
        <taxon>eudicotyledons</taxon>
        <taxon>Gunneridae</taxon>
        <taxon>Pentapetalae</taxon>
        <taxon>asterids</taxon>
        <taxon>lamiids</taxon>
        <taxon>Lamiales</taxon>
        <taxon>Lamiaceae</taxon>
        <taxon>Nepetoideae</taxon>
        <taxon>Elsholtzieae</taxon>
        <taxon>Perilla</taxon>
    </lineage>
</organism>
<dbReference type="EMBL" id="SDAM02000162">
    <property type="protein sequence ID" value="KAH6826724.1"/>
    <property type="molecule type" value="Genomic_DNA"/>
</dbReference>